<dbReference type="Pfam" id="PF00211">
    <property type="entry name" value="Guanylate_cyc"/>
    <property type="match status" value="1"/>
</dbReference>
<keyword evidence="5" id="KW-0472">Membrane</keyword>
<dbReference type="InterPro" id="IPR029787">
    <property type="entry name" value="Nucleotide_cyclase"/>
</dbReference>
<feature type="region of interest" description="Disordered" evidence="7">
    <location>
        <begin position="1509"/>
        <end position="1545"/>
    </location>
</feature>
<dbReference type="EMBL" id="BMAR01000033">
    <property type="protein sequence ID" value="GFR49904.1"/>
    <property type="molecule type" value="Genomic_DNA"/>
</dbReference>
<dbReference type="Gene3D" id="3.30.70.1230">
    <property type="entry name" value="Nucleotide cyclase"/>
    <property type="match status" value="1"/>
</dbReference>
<evidence type="ECO:0000256" key="7">
    <source>
        <dbReference type="SAM" id="MobiDB-lite"/>
    </source>
</evidence>
<keyword evidence="2" id="KW-0812">Transmembrane</keyword>
<dbReference type="SMART" id="SM00044">
    <property type="entry name" value="CYCc"/>
    <property type="match status" value="1"/>
</dbReference>
<feature type="compositionally biased region" description="Low complexity" evidence="7">
    <location>
        <begin position="244"/>
        <end position="256"/>
    </location>
</feature>
<evidence type="ECO:0000313" key="10">
    <source>
        <dbReference type="Proteomes" id="UP001054857"/>
    </source>
</evidence>
<feature type="compositionally biased region" description="Basic residues" evidence="7">
    <location>
        <begin position="1260"/>
        <end position="1270"/>
    </location>
</feature>
<keyword evidence="10" id="KW-1185">Reference proteome</keyword>
<keyword evidence="4" id="KW-1133">Transmembrane helix</keyword>
<keyword evidence="6" id="KW-0456">Lyase</keyword>
<feature type="compositionally biased region" description="Low complexity" evidence="7">
    <location>
        <begin position="687"/>
        <end position="706"/>
    </location>
</feature>
<dbReference type="GO" id="GO:0004016">
    <property type="term" value="F:adenylate cyclase activity"/>
    <property type="evidence" value="ECO:0007669"/>
    <property type="project" value="TreeGrafter"/>
</dbReference>
<evidence type="ECO:0000313" key="9">
    <source>
        <dbReference type="EMBL" id="GFR49904.1"/>
    </source>
</evidence>
<dbReference type="GO" id="GO:0035556">
    <property type="term" value="P:intracellular signal transduction"/>
    <property type="evidence" value="ECO:0007669"/>
    <property type="project" value="InterPro"/>
</dbReference>
<dbReference type="GO" id="GO:0000166">
    <property type="term" value="F:nucleotide binding"/>
    <property type="evidence" value="ECO:0007669"/>
    <property type="project" value="UniProtKB-KW"/>
</dbReference>
<evidence type="ECO:0000256" key="5">
    <source>
        <dbReference type="ARBA" id="ARBA00023136"/>
    </source>
</evidence>
<dbReference type="SUPFAM" id="SSF55073">
    <property type="entry name" value="Nucleotide cyclase"/>
    <property type="match status" value="1"/>
</dbReference>
<comment type="caution">
    <text evidence="9">The sequence shown here is derived from an EMBL/GenBank/DDBJ whole genome shotgun (WGS) entry which is preliminary data.</text>
</comment>
<dbReference type="GO" id="GO:0005886">
    <property type="term" value="C:plasma membrane"/>
    <property type="evidence" value="ECO:0007669"/>
    <property type="project" value="TreeGrafter"/>
</dbReference>
<feature type="compositionally biased region" description="Low complexity" evidence="7">
    <location>
        <begin position="1373"/>
        <end position="1416"/>
    </location>
</feature>
<feature type="compositionally biased region" description="Low complexity" evidence="7">
    <location>
        <begin position="281"/>
        <end position="308"/>
    </location>
</feature>
<accession>A0AAD3DXL0</accession>
<feature type="region of interest" description="Disordered" evidence="7">
    <location>
        <begin position="185"/>
        <end position="316"/>
    </location>
</feature>
<feature type="compositionally biased region" description="Low complexity" evidence="7">
    <location>
        <begin position="1303"/>
        <end position="1328"/>
    </location>
</feature>
<feature type="region of interest" description="Disordered" evidence="7">
    <location>
        <begin position="764"/>
        <end position="806"/>
    </location>
</feature>
<feature type="compositionally biased region" description="Basic residues" evidence="7">
    <location>
        <begin position="775"/>
        <end position="789"/>
    </location>
</feature>
<name>A0AAD3DXL0_9CHLO</name>
<feature type="non-terminal residue" evidence="9">
    <location>
        <position position="1847"/>
    </location>
</feature>
<dbReference type="InterPro" id="IPR001054">
    <property type="entry name" value="A/G_cyclase"/>
</dbReference>
<dbReference type="Proteomes" id="UP001054857">
    <property type="component" value="Unassembled WGS sequence"/>
</dbReference>
<dbReference type="GO" id="GO:0007168">
    <property type="term" value="P:receptor guanylyl cyclase signaling pathway"/>
    <property type="evidence" value="ECO:0007669"/>
    <property type="project" value="TreeGrafter"/>
</dbReference>
<feature type="compositionally biased region" description="Low complexity" evidence="7">
    <location>
        <begin position="1271"/>
        <end position="1287"/>
    </location>
</feature>
<feature type="compositionally biased region" description="Polar residues" evidence="7">
    <location>
        <begin position="1331"/>
        <end position="1348"/>
    </location>
</feature>
<dbReference type="PANTHER" id="PTHR11920">
    <property type="entry name" value="GUANYLYL CYCLASE"/>
    <property type="match status" value="1"/>
</dbReference>
<evidence type="ECO:0000259" key="8">
    <source>
        <dbReference type="PROSITE" id="PS50125"/>
    </source>
</evidence>
<feature type="region of interest" description="Disordered" evidence="7">
    <location>
        <begin position="1253"/>
        <end position="1287"/>
    </location>
</feature>
<reference evidence="9 10" key="1">
    <citation type="journal article" date="2021" name="Sci. Rep.">
        <title>Genome sequencing of the multicellular alga Astrephomene provides insights into convergent evolution of germ-soma differentiation.</title>
        <authorList>
            <person name="Yamashita S."/>
            <person name="Yamamoto K."/>
            <person name="Matsuzaki R."/>
            <person name="Suzuki S."/>
            <person name="Yamaguchi H."/>
            <person name="Hirooka S."/>
            <person name="Minakuchi Y."/>
            <person name="Miyagishima S."/>
            <person name="Kawachi M."/>
            <person name="Toyoda A."/>
            <person name="Nozaki H."/>
        </authorList>
    </citation>
    <scope>NUCLEOTIDE SEQUENCE [LARGE SCALE GENOMIC DNA]</scope>
    <source>
        <strain evidence="9 10">NIES-4017</strain>
    </source>
</reference>
<organism evidence="9 10">
    <name type="scientific">Astrephomene gubernaculifera</name>
    <dbReference type="NCBI Taxonomy" id="47775"/>
    <lineage>
        <taxon>Eukaryota</taxon>
        <taxon>Viridiplantae</taxon>
        <taxon>Chlorophyta</taxon>
        <taxon>core chlorophytes</taxon>
        <taxon>Chlorophyceae</taxon>
        <taxon>CS clade</taxon>
        <taxon>Chlamydomonadales</taxon>
        <taxon>Astrephomenaceae</taxon>
        <taxon>Astrephomene</taxon>
    </lineage>
</organism>
<feature type="compositionally biased region" description="Low complexity" evidence="7">
    <location>
        <begin position="1520"/>
        <end position="1539"/>
    </location>
</feature>
<evidence type="ECO:0000256" key="1">
    <source>
        <dbReference type="ARBA" id="ARBA00004370"/>
    </source>
</evidence>
<evidence type="ECO:0000256" key="6">
    <source>
        <dbReference type="ARBA" id="ARBA00023239"/>
    </source>
</evidence>
<evidence type="ECO:0000256" key="2">
    <source>
        <dbReference type="ARBA" id="ARBA00022692"/>
    </source>
</evidence>
<gene>
    <name evidence="9" type="ORF">Agub_g12010</name>
</gene>
<feature type="region of interest" description="Disordered" evidence="7">
    <location>
        <begin position="1301"/>
        <end position="1433"/>
    </location>
</feature>
<sequence length="1847" mass="190783">MWPLSCFRGFKTVATKPNPHKKYIVDSPRSSVDSNPTDSAAEFLPLYEVASLTEEWARAQFPVACVLMEEQPESSAQPRRPTVLWSNGLGAVFWERLLDRAVSPTLLDTMAKMTLHKLPSSQVVSVPRSTFANQLPTTHLPPTELASTATIPVHVSSVRFAPEQPGPLVPHALLLVCRSPLLPRRGSSRRGMTPANSNHPDAAPSHRVAFSIPEAPPPEVRQESGDTAYEGDGHQVPAEQPPGNCSNNNSNSSPNNLASTDAATPEVGASQPHPSQPQPQPSRTQPSQPQGAGGRSQRVSPRSRQQSEAARRQRDSMVAAHLPAAITVFTWEGRVLHQNPASVQYMGAMPSVPPAAAAAAAAVPAATSSPAASASSTLGALRGALLRGGASLGLGQAVGAVGAAGEEQQAAAAATAVTAASRGMLDIVFKYEKAKLTAMLETLQGQAAIWQGIVRVPSSAEIRQDVAAAQLQSNTLNRHHQQHPHQRHSRTHQASTGTVFGGIAASGEVPAGPQPSTHAVAAAAGRKKGAERAASHGQIPSPLRCRGQDANGPGNAGGFRVSSGRRAASLGASFRAPLGCAASAPERQQQQQQQQLLIQQRATSIDVSSAAAGLGAPRSSTAAAVAAAAAVVTSATAPVTTTFQSQPPPPPPPSRSSSVAAAAAAAAAAQCKFLQRPASQNALPDRSSASPPLAGQAAAPAASSSHSRARPALRKSADAAVACLHPSAASLTQRALSLGPIRRAMGHLQGQLPQQLRALTSFLMPPSTAPESGKNHNHHNHSHHNHHHNNSQQHEHLHQQQQQPLHADASDAFLCAGSPGTSGSHPYCGRRSNVTCSAGEASPYVMSPFGVAAAAAAAAAAATVTATSGYDGEADPLATSTWAVLAERSTRLRRGESGVSGVGAISSAVASVVGRTQPLRRLNSHVNINNNINPSTAPASHQAEGSESEGREGDDNLEAIALGLARRWGSATQRYPSTLMAPPRLAPHTTHSQPQLPFVLSGGALEVVAAPAPGSGTGVVSVAPGAAPAAKPPAPAPPRNSSSSNHGTANNALAAGPSSTNSPLLLGGGGGLLGESGESSPVNAGGHRRMDTGVVGVPRVLLFASSLRSAPFAPGGGGPGGYSKRLSYDFSKPQPYGAVATPGASPLISGTGNAALMLATAPAGAAAGAVQAAAAASAAVAVLGPSVSAAQVEIVEESEKSAEDADQGIPRLLLSLPQAVADARAGSATAATAANAAAAVTAPAILAAALPRASSSSRFPHPHPHHHHLHSNPSPSQATGAAGSDAAAAAAYTGPALLPPPSASAAASAAATSSGPTTHTTTSSSPRASNRDSPSSNQEEGSSRTQEQQPPPPAPLSRRLRPSPPPSPPTSKPPSSQQHQEQQQQQSLQRQAPSQQHQPPLSPPQHQQNPHMQQQQAGSGEVGPPQTQAADSPGVVAEVWHQVAAVTAVDPVSGALVLVITQVDVTAKVRAERHLAHVMCAERRLLMQLFPRHVLNHIVESNPLLRSSACLEGPGGGSSSSGRPQQQQQQQQHPPQDWQDGGGWRPALHDADKLATMHPQATVLFADVAGFDDICRELPPQRVLAFLNDLFAKFDDSIEPFGVHKMETIGGLFIVAGGLLRQEADGAVAVRERWDPLHAEKVFMFAKAMLNVAARTKMPNTDEPVKLRIGIHTGPVVSGIVGLRVPRFVLFGDTVNTASRMQTSCTPGTLHVSDDTRRLLRHECWTPTGGVQIKGKGLLHTYVWSPEDPIHFLVPPPGASSTTTTGSTRSALTLTNIFFASGVHNHHHHNHHNHNHHQVSATGMLTNGAAAAGGGGVSGGRPLWAINHRASVDMSPPSHHQLYDTFN</sequence>
<dbReference type="FunFam" id="3.30.70.1230:FF:000137">
    <property type="entry name" value="Guanylate cyclase"/>
    <property type="match status" value="1"/>
</dbReference>
<feature type="compositionally biased region" description="Low complexity" evidence="7">
    <location>
        <begin position="1056"/>
        <end position="1065"/>
    </location>
</feature>
<dbReference type="GO" id="GO:0001653">
    <property type="term" value="F:peptide receptor activity"/>
    <property type="evidence" value="ECO:0007669"/>
    <property type="project" value="TreeGrafter"/>
</dbReference>
<feature type="region of interest" description="Disordered" evidence="7">
    <location>
        <begin position="1024"/>
        <end position="1090"/>
    </location>
</feature>
<evidence type="ECO:0000256" key="3">
    <source>
        <dbReference type="ARBA" id="ARBA00022741"/>
    </source>
</evidence>
<evidence type="ECO:0000256" key="4">
    <source>
        <dbReference type="ARBA" id="ARBA00022989"/>
    </source>
</evidence>
<feature type="region of interest" description="Disordered" evidence="7">
    <location>
        <begin position="640"/>
        <end position="661"/>
    </location>
</feature>
<keyword evidence="3" id="KW-0547">Nucleotide-binding</keyword>
<feature type="region of interest" description="Disordered" evidence="7">
    <location>
        <begin position="678"/>
        <end position="713"/>
    </location>
</feature>
<feature type="domain" description="Guanylate cyclase" evidence="8">
    <location>
        <begin position="1562"/>
        <end position="1702"/>
    </location>
</feature>
<feature type="region of interest" description="Disordered" evidence="7">
    <location>
        <begin position="926"/>
        <end position="953"/>
    </location>
</feature>
<dbReference type="CDD" id="cd07302">
    <property type="entry name" value="CHD"/>
    <property type="match status" value="1"/>
</dbReference>
<feature type="region of interest" description="Disordered" evidence="7">
    <location>
        <begin position="502"/>
        <end position="562"/>
    </location>
</feature>
<feature type="compositionally biased region" description="Pro residues" evidence="7">
    <location>
        <begin position="1362"/>
        <end position="1372"/>
    </location>
</feature>
<dbReference type="GO" id="GO:0004383">
    <property type="term" value="F:guanylate cyclase activity"/>
    <property type="evidence" value="ECO:0007669"/>
    <property type="project" value="TreeGrafter"/>
</dbReference>
<proteinExistence type="predicted"/>
<dbReference type="PROSITE" id="PS50125">
    <property type="entry name" value="GUANYLATE_CYCLASE_2"/>
    <property type="match status" value="1"/>
</dbReference>
<protein>
    <recommendedName>
        <fullName evidence="8">Guanylate cyclase domain-containing protein</fullName>
    </recommendedName>
</protein>
<comment type="subcellular location">
    <subcellularLocation>
        <location evidence="1">Membrane</location>
    </subcellularLocation>
</comment>
<dbReference type="InterPro" id="IPR050401">
    <property type="entry name" value="Cyclic_nucleotide_synthase"/>
</dbReference>
<dbReference type="PANTHER" id="PTHR11920:SF335">
    <property type="entry name" value="GUANYLATE CYCLASE"/>
    <property type="match status" value="1"/>
</dbReference>